<gene>
    <name evidence="1" type="ORF">ACOLOM_LOCUS14233</name>
</gene>
<accession>A0ACA9R776</accession>
<reference evidence="1" key="1">
    <citation type="submission" date="2021-06" db="EMBL/GenBank/DDBJ databases">
        <authorList>
            <person name="Kallberg Y."/>
            <person name="Tangrot J."/>
            <person name="Rosling A."/>
        </authorList>
    </citation>
    <scope>NUCLEOTIDE SEQUENCE</scope>
    <source>
        <strain evidence="1">CL356</strain>
    </source>
</reference>
<evidence type="ECO:0000313" key="2">
    <source>
        <dbReference type="Proteomes" id="UP000789525"/>
    </source>
</evidence>
<feature type="non-terminal residue" evidence="1">
    <location>
        <position position="1"/>
    </location>
</feature>
<dbReference type="EMBL" id="CAJVPT010070084">
    <property type="protein sequence ID" value="CAG8778895.1"/>
    <property type="molecule type" value="Genomic_DNA"/>
</dbReference>
<proteinExistence type="predicted"/>
<comment type="caution">
    <text evidence="1">The sequence shown here is derived from an EMBL/GenBank/DDBJ whole genome shotgun (WGS) entry which is preliminary data.</text>
</comment>
<evidence type="ECO:0000313" key="1">
    <source>
        <dbReference type="EMBL" id="CAG8778895.1"/>
    </source>
</evidence>
<feature type="non-terminal residue" evidence="1">
    <location>
        <position position="120"/>
    </location>
</feature>
<keyword evidence="2" id="KW-1185">Reference proteome</keyword>
<dbReference type="Proteomes" id="UP000789525">
    <property type="component" value="Unassembled WGS sequence"/>
</dbReference>
<organism evidence="1 2">
    <name type="scientific">Acaulospora colombiana</name>
    <dbReference type="NCBI Taxonomy" id="27376"/>
    <lineage>
        <taxon>Eukaryota</taxon>
        <taxon>Fungi</taxon>
        <taxon>Fungi incertae sedis</taxon>
        <taxon>Mucoromycota</taxon>
        <taxon>Glomeromycotina</taxon>
        <taxon>Glomeromycetes</taxon>
        <taxon>Diversisporales</taxon>
        <taxon>Acaulosporaceae</taxon>
        <taxon>Acaulospora</taxon>
    </lineage>
</organism>
<name>A0ACA9R776_9GLOM</name>
<protein>
    <submittedName>
        <fullName evidence="1">6205_t:CDS:1</fullName>
    </submittedName>
</protein>
<sequence length="120" mass="13702">SLALTSDKQLVFKKNASAKPLQPSKQINQAPLDKKRPREDEKDAKDAPKKRRQVEQPLQVKQARGEQTKLNFVDSKLAVGPIMTIEQPTKKVATQKPPQQPLWTRVGVDFSRFEIEDRIM</sequence>